<proteinExistence type="predicted"/>
<evidence type="ECO:0000313" key="2">
    <source>
        <dbReference type="Proteomes" id="UP000074866"/>
    </source>
</evidence>
<sequence>MGSVKVDLSKGEKRLETLYPLSTPEGVRALLDNIHHVRAGRFTRGDYDAVILLIDFYAAVEGAKLTERQGEVVYYSYVKDLRQDEIADILGISQQGVSDHLNAAVRKISSYIQAREEGKHE</sequence>
<organism evidence="1 2">
    <name type="scientific">Paenibacillus jamilae</name>
    <dbReference type="NCBI Taxonomy" id="114136"/>
    <lineage>
        <taxon>Bacteria</taxon>
        <taxon>Bacillati</taxon>
        <taxon>Bacillota</taxon>
        <taxon>Bacilli</taxon>
        <taxon>Bacillales</taxon>
        <taxon>Paenibacillaceae</taxon>
        <taxon>Paenibacillus</taxon>
    </lineage>
</organism>
<reference evidence="1 2" key="1">
    <citation type="journal article" date="2016" name="Front. Microbiol.">
        <title>Genomic Resource of Rice Seed Associated Bacteria.</title>
        <authorList>
            <person name="Midha S."/>
            <person name="Bansal K."/>
            <person name="Sharma S."/>
            <person name="Kumar N."/>
            <person name="Patil P.P."/>
            <person name="Chaudhry V."/>
            <person name="Patil P.B."/>
        </authorList>
    </citation>
    <scope>NUCLEOTIDE SEQUENCE [LARGE SCALE GENOMIC DNA]</scope>
    <source>
        <strain evidence="1 2">NS115</strain>
    </source>
</reference>
<gene>
    <name evidence="1" type="ORF">NS115_03760</name>
</gene>
<keyword evidence="2" id="KW-1185">Reference proteome</keyword>
<dbReference type="EMBL" id="LDRX01000015">
    <property type="protein sequence ID" value="KTS84455.1"/>
    <property type="molecule type" value="Genomic_DNA"/>
</dbReference>
<name>A0ACC5A0P5_9BACL</name>
<comment type="caution">
    <text evidence="1">The sequence shown here is derived from an EMBL/GenBank/DDBJ whole genome shotgun (WGS) entry which is preliminary data.</text>
</comment>
<evidence type="ECO:0000313" key="1">
    <source>
        <dbReference type="EMBL" id="KTS84455.1"/>
    </source>
</evidence>
<dbReference type="Proteomes" id="UP000074866">
    <property type="component" value="Unassembled WGS sequence"/>
</dbReference>
<accession>A0ACC5A0P5</accession>
<protein>
    <submittedName>
        <fullName evidence="1">Uncharacterized protein</fullName>
    </submittedName>
</protein>